<evidence type="ECO:0000256" key="18">
    <source>
        <dbReference type="SAM" id="SignalP"/>
    </source>
</evidence>
<dbReference type="PANTHER" id="PTHR31388">
    <property type="entry name" value="PEROXIDASE 72-RELATED"/>
    <property type="match status" value="1"/>
</dbReference>
<feature type="disulfide bond" evidence="16">
    <location>
        <begin position="82"/>
        <end position="100"/>
    </location>
</feature>
<comment type="cofactor">
    <cofactor evidence="2">
        <name>heme b</name>
        <dbReference type="ChEBI" id="CHEBI:60344"/>
    </cofactor>
</comment>
<comment type="catalytic activity">
    <reaction evidence="1">
        <text>2 a phenolic donor + H2O2 = 2 a phenolic radical donor + 2 H2O</text>
        <dbReference type="Rhea" id="RHEA:56136"/>
        <dbReference type="ChEBI" id="CHEBI:15377"/>
        <dbReference type="ChEBI" id="CHEBI:16240"/>
        <dbReference type="ChEBI" id="CHEBI:139520"/>
        <dbReference type="ChEBI" id="CHEBI:139521"/>
        <dbReference type="EC" id="1.11.1.7"/>
    </reaction>
</comment>
<evidence type="ECO:0000256" key="7">
    <source>
        <dbReference type="ARBA" id="ARBA00023002"/>
    </source>
</evidence>
<comment type="similarity">
    <text evidence="17">Belongs to the peroxidase family.</text>
</comment>
<dbReference type="SUPFAM" id="SSF48113">
    <property type="entry name" value="Heme-dependent peroxidases"/>
    <property type="match status" value="1"/>
</dbReference>
<sequence>MAPPRPASRSRTQRHRLSAPFMVLLFLALATSSTVANAQLSDSYYDASCPAALLTIRTVVSAAVLLDPRMGASLLRLHFHDCFVQAIKLSLVNSPSPPGCDASVLLDDTGSFTGEKGAGPNAGSLRGFEVVDNAKTLLETVCPQTVSCADILAVAARDAVVQLGGPSWTVLLGRRDSTTASASLANSDLPAPSSTLATLLAAFSNKGLTTTDMVVLSGTVHVRLIIC</sequence>
<feature type="site" description="Transition state stabilizer" evidence="15">
    <location>
        <position position="76"/>
    </location>
</feature>
<evidence type="ECO:0000256" key="12">
    <source>
        <dbReference type="PIRSR" id="PIRSR600823-1"/>
    </source>
</evidence>
<evidence type="ECO:0000256" key="4">
    <source>
        <dbReference type="ARBA" id="ARBA00022617"/>
    </source>
</evidence>
<organism evidence="20 21">
    <name type="scientific">Oryza rufipogon</name>
    <name type="common">Brownbeard rice</name>
    <name type="synonym">Asian wild rice</name>
    <dbReference type="NCBI Taxonomy" id="4529"/>
    <lineage>
        <taxon>Eukaryota</taxon>
        <taxon>Viridiplantae</taxon>
        <taxon>Streptophyta</taxon>
        <taxon>Embryophyta</taxon>
        <taxon>Tracheophyta</taxon>
        <taxon>Spermatophyta</taxon>
        <taxon>Magnoliopsida</taxon>
        <taxon>Liliopsida</taxon>
        <taxon>Poales</taxon>
        <taxon>Poaceae</taxon>
        <taxon>BOP clade</taxon>
        <taxon>Oryzoideae</taxon>
        <taxon>Oryzeae</taxon>
        <taxon>Oryzinae</taxon>
        <taxon>Oryza</taxon>
    </lineage>
</organism>
<reference evidence="20" key="2">
    <citation type="submission" date="2015-06" db="UniProtKB">
        <authorList>
            <consortium name="EnsemblPlants"/>
        </authorList>
    </citation>
    <scope>IDENTIFICATION</scope>
</reference>
<feature type="signal peptide" evidence="18">
    <location>
        <begin position="1"/>
        <end position="38"/>
    </location>
</feature>
<evidence type="ECO:0000256" key="8">
    <source>
        <dbReference type="ARBA" id="ARBA00023004"/>
    </source>
</evidence>
<dbReference type="EnsemblPlants" id="ORUFI03G23140.1">
    <property type="protein sequence ID" value="ORUFI03G23140.1"/>
    <property type="gene ID" value="ORUFI03G23140"/>
</dbReference>
<dbReference type="InterPro" id="IPR002016">
    <property type="entry name" value="Haem_peroxidase"/>
</dbReference>
<dbReference type="Gene3D" id="1.10.420.10">
    <property type="entry name" value="Peroxidase, domain 2"/>
    <property type="match status" value="1"/>
</dbReference>
<dbReference type="Gramene" id="ORUFI03G23140.1">
    <property type="protein sequence ID" value="ORUFI03G23140.1"/>
    <property type="gene ID" value="ORUFI03G23140"/>
</dbReference>
<evidence type="ECO:0000256" key="5">
    <source>
        <dbReference type="ARBA" id="ARBA00022723"/>
    </source>
</evidence>
<dbReference type="STRING" id="4529.A0A0E0NWY1"/>
<keyword evidence="10" id="KW-0325">Glycoprotein</keyword>
<dbReference type="AlphaFoldDB" id="A0A0E0NWY1"/>
<feature type="domain" description="Plant heme peroxidase family profile" evidence="19">
    <location>
        <begin position="39"/>
        <end position="227"/>
    </location>
</feature>
<feature type="binding site" evidence="14">
    <location>
        <position position="99"/>
    </location>
    <ligand>
        <name>Ca(2+)</name>
        <dbReference type="ChEBI" id="CHEBI:29108"/>
        <label>1</label>
    </ligand>
</feature>
<name>A0A0E0NWY1_ORYRU</name>
<dbReference type="PRINTS" id="PR00461">
    <property type="entry name" value="PLPEROXIDASE"/>
</dbReference>
<keyword evidence="5 14" id="KW-0479">Metal-binding</keyword>
<dbReference type="Pfam" id="PF00141">
    <property type="entry name" value="peroxidase"/>
    <property type="match status" value="1"/>
</dbReference>
<keyword evidence="21" id="KW-1185">Reference proteome</keyword>
<feature type="binding site" evidence="14">
    <location>
        <position position="84"/>
    </location>
    <ligand>
        <name>Ca(2+)</name>
        <dbReference type="ChEBI" id="CHEBI:29108"/>
        <label>1</label>
    </ligand>
</feature>
<evidence type="ECO:0000256" key="14">
    <source>
        <dbReference type="PIRSR" id="PIRSR600823-3"/>
    </source>
</evidence>
<dbReference type="InterPro" id="IPR019794">
    <property type="entry name" value="Peroxidases_AS"/>
</dbReference>
<dbReference type="GO" id="GO:0140825">
    <property type="term" value="F:lactoperoxidase activity"/>
    <property type="evidence" value="ECO:0007669"/>
    <property type="project" value="UniProtKB-EC"/>
</dbReference>
<feature type="binding site" evidence="14">
    <location>
        <position position="103"/>
    </location>
    <ligand>
        <name>Ca(2+)</name>
        <dbReference type="ChEBI" id="CHEBI:29108"/>
        <label>1</label>
    </ligand>
</feature>
<dbReference type="GO" id="GO:0020037">
    <property type="term" value="F:heme binding"/>
    <property type="evidence" value="ECO:0007669"/>
    <property type="project" value="InterPro"/>
</dbReference>
<evidence type="ECO:0000256" key="6">
    <source>
        <dbReference type="ARBA" id="ARBA00022837"/>
    </source>
</evidence>
<feature type="binding site" evidence="13">
    <location>
        <position position="190"/>
    </location>
    <ligand>
        <name>substrate</name>
    </ligand>
</feature>
<feature type="disulfide bond" evidence="16">
    <location>
        <begin position="49"/>
        <end position="142"/>
    </location>
</feature>
<dbReference type="PROSITE" id="PS50873">
    <property type="entry name" value="PEROXIDASE_4"/>
    <property type="match status" value="1"/>
</dbReference>
<feature type="binding site" evidence="14">
    <location>
        <position position="115"/>
    </location>
    <ligand>
        <name>Ca(2+)</name>
        <dbReference type="ChEBI" id="CHEBI:29108"/>
        <label>1</label>
    </ligand>
</feature>
<evidence type="ECO:0000256" key="15">
    <source>
        <dbReference type="PIRSR" id="PIRSR600823-4"/>
    </source>
</evidence>
<dbReference type="FunFam" id="1.10.520.10:FF:000009">
    <property type="entry name" value="Peroxidase"/>
    <property type="match status" value="1"/>
</dbReference>
<dbReference type="Proteomes" id="UP000008022">
    <property type="component" value="Unassembled WGS sequence"/>
</dbReference>
<dbReference type="GO" id="GO:0042744">
    <property type="term" value="P:hydrogen peroxide catabolic process"/>
    <property type="evidence" value="ECO:0007669"/>
    <property type="project" value="UniProtKB-KW"/>
</dbReference>
<keyword evidence="11" id="KW-0376">Hydrogen peroxide</keyword>
<dbReference type="InterPro" id="IPR000823">
    <property type="entry name" value="Peroxidase_pln"/>
</dbReference>
<dbReference type="PROSITE" id="PS00436">
    <property type="entry name" value="PEROXIDASE_2"/>
    <property type="match status" value="1"/>
</dbReference>
<reference evidence="21" key="1">
    <citation type="submission" date="2013-06" db="EMBL/GenBank/DDBJ databases">
        <authorList>
            <person name="Zhao Q."/>
        </authorList>
    </citation>
    <scope>NUCLEOTIDE SEQUENCE</scope>
    <source>
        <strain evidence="21">cv. W1943</strain>
    </source>
</reference>
<feature type="chain" id="PRO_5002369577" description="Plant heme peroxidase family profile domain-containing protein" evidence="18">
    <location>
        <begin position="39"/>
        <end position="227"/>
    </location>
</feature>
<evidence type="ECO:0000256" key="2">
    <source>
        <dbReference type="ARBA" id="ARBA00001970"/>
    </source>
</evidence>
<evidence type="ECO:0000313" key="21">
    <source>
        <dbReference type="Proteomes" id="UP000008022"/>
    </source>
</evidence>
<dbReference type="OMA" id="SHERRMV"/>
<comment type="cofactor">
    <cofactor evidence="14">
        <name>Ca(2+)</name>
        <dbReference type="ChEBI" id="CHEBI:29108"/>
    </cofactor>
    <text evidence="14">Binds 2 calcium ions per subunit.</text>
</comment>
<evidence type="ECO:0000256" key="17">
    <source>
        <dbReference type="RuleBase" id="RU004241"/>
    </source>
</evidence>
<evidence type="ECO:0000256" key="11">
    <source>
        <dbReference type="ARBA" id="ARBA00023324"/>
    </source>
</evidence>
<evidence type="ECO:0000256" key="13">
    <source>
        <dbReference type="PIRSR" id="PIRSR600823-2"/>
    </source>
</evidence>
<feature type="active site" description="Proton acceptor" evidence="12">
    <location>
        <position position="80"/>
    </location>
</feature>
<keyword evidence="6 14" id="KW-0106">Calcium</keyword>
<evidence type="ECO:0000313" key="20">
    <source>
        <dbReference type="EnsemblPlants" id="ORUFI03G23140.1"/>
    </source>
</evidence>
<evidence type="ECO:0000256" key="9">
    <source>
        <dbReference type="ARBA" id="ARBA00023157"/>
    </source>
</evidence>
<dbReference type="Gene3D" id="1.10.520.10">
    <property type="match status" value="1"/>
</dbReference>
<keyword evidence="18" id="KW-0732">Signal</keyword>
<proteinExistence type="inferred from homology"/>
<keyword evidence="9 16" id="KW-1015">Disulfide bond</keyword>
<feature type="binding site" evidence="14">
    <location>
        <position position="101"/>
    </location>
    <ligand>
        <name>Ca(2+)</name>
        <dbReference type="ChEBI" id="CHEBI:29108"/>
        <label>1</label>
    </ligand>
</feature>
<dbReference type="eggNOG" id="ENOG502QU1K">
    <property type="taxonomic scope" value="Eukaryota"/>
</dbReference>
<accession>A0A0E0NWY1</accession>
<evidence type="ECO:0000256" key="10">
    <source>
        <dbReference type="ARBA" id="ARBA00023180"/>
    </source>
</evidence>
<evidence type="ECO:0000256" key="1">
    <source>
        <dbReference type="ARBA" id="ARBA00000189"/>
    </source>
</evidence>
<protein>
    <recommendedName>
        <fullName evidence="19">Plant heme peroxidase family profile domain-containing protein</fullName>
    </recommendedName>
</protein>
<evidence type="ECO:0000256" key="3">
    <source>
        <dbReference type="ARBA" id="ARBA00022559"/>
    </source>
</evidence>
<keyword evidence="8" id="KW-0408">Iron</keyword>
<dbReference type="GO" id="GO:0006979">
    <property type="term" value="P:response to oxidative stress"/>
    <property type="evidence" value="ECO:0007669"/>
    <property type="project" value="InterPro"/>
</dbReference>
<evidence type="ECO:0000256" key="16">
    <source>
        <dbReference type="PIRSR" id="PIRSR600823-5"/>
    </source>
</evidence>
<feature type="binding site" evidence="14">
    <location>
        <position position="81"/>
    </location>
    <ligand>
        <name>Ca(2+)</name>
        <dbReference type="ChEBI" id="CHEBI:29108"/>
        <label>1</label>
    </ligand>
</feature>
<keyword evidence="3" id="KW-0575">Peroxidase</keyword>
<evidence type="ECO:0000259" key="19">
    <source>
        <dbReference type="PROSITE" id="PS50873"/>
    </source>
</evidence>
<keyword evidence="4" id="KW-0349">Heme</keyword>
<dbReference type="GO" id="GO:0046872">
    <property type="term" value="F:metal ion binding"/>
    <property type="evidence" value="ECO:0007669"/>
    <property type="project" value="UniProtKB-KW"/>
</dbReference>
<dbReference type="HOGENOM" id="CLU_010543_3_0_1"/>
<keyword evidence="7" id="KW-0560">Oxidoreductase</keyword>
<dbReference type="PANTHER" id="PTHR31388:SF202">
    <property type="entry name" value="PEROXIDASE"/>
    <property type="match status" value="1"/>
</dbReference>
<dbReference type="InterPro" id="IPR010255">
    <property type="entry name" value="Haem_peroxidase_sf"/>
</dbReference>